<evidence type="ECO:0000313" key="2">
    <source>
        <dbReference type="Proteomes" id="UP001279734"/>
    </source>
</evidence>
<protein>
    <submittedName>
        <fullName evidence="1">Uncharacterized protein</fullName>
    </submittedName>
</protein>
<proteinExistence type="predicted"/>
<sequence>MRETPVFTVPPFLPAQGACAKLKSEDFYFGREADSEFPLKTESPQAIEAKGAVAFDSSVKGVVEMKIDYDPGFLHSNPQCKFYNPFDSDDDPSNTCRPKSEKEFIKDNFSGFDLKAFEKDADTLPFRMRNGGFPWDETILCHSTAVNNEINADANGDDNMLGKETEFCTDKNVMQCEYPELLVCYKDSSYLSVKDICIDDRVPSQDKIWAKSVEGNSKNLSAILYHITHKNGDLDMGIENHELPILKGLKSLMDCDCQRDDANQCCNEGSAKMDGLSHKVLGKKYSSNQCETDDSVKIYEAKHDLSEKESVPDSCCTAADREADGFVCDVGDGDSSMGSSPENDASISCESHLMSKDELNHVVAVKEGNDLSKNCSAGNVLLAQKLDSEELLLKPSIFDSRYAKINSAQSPNEGATLHPSSELFESQELADSSNANGTLSCNSNVESGSITLDFNSSASEKEEEMTHNIYCEKPAETEIMSGHVEGISGKMKDSIIDQQVHGEMDLSAGIPPPSLINYSGPLAFSGNISLRSESSAGSTRSFAFPILQTEWNISPVRMAKADQRHFRKHRRWVQALICCRF</sequence>
<dbReference type="InterPro" id="IPR040378">
    <property type="entry name" value="BASL"/>
</dbReference>
<reference evidence="1" key="1">
    <citation type="submission" date="2023-05" db="EMBL/GenBank/DDBJ databases">
        <title>Nepenthes gracilis genome sequencing.</title>
        <authorList>
            <person name="Fukushima K."/>
        </authorList>
    </citation>
    <scope>NUCLEOTIDE SEQUENCE</scope>
    <source>
        <strain evidence="1">SING2019-196</strain>
    </source>
</reference>
<dbReference type="Proteomes" id="UP001279734">
    <property type="component" value="Unassembled WGS sequence"/>
</dbReference>
<dbReference type="AlphaFoldDB" id="A0AAD3XE87"/>
<keyword evidence="2" id="KW-1185">Reference proteome</keyword>
<dbReference type="EMBL" id="BSYO01000003">
    <property type="protein sequence ID" value="GMH01816.1"/>
    <property type="molecule type" value="Genomic_DNA"/>
</dbReference>
<name>A0AAD3XE87_NEPGR</name>
<evidence type="ECO:0000313" key="1">
    <source>
        <dbReference type="EMBL" id="GMH01816.1"/>
    </source>
</evidence>
<organism evidence="1 2">
    <name type="scientific">Nepenthes gracilis</name>
    <name type="common">Slender pitcher plant</name>
    <dbReference type="NCBI Taxonomy" id="150966"/>
    <lineage>
        <taxon>Eukaryota</taxon>
        <taxon>Viridiplantae</taxon>
        <taxon>Streptophyta</taxon>
        <taxon>Embryophyta</taxon>
        <taxon>Tracheophyta</taxon>
        <taxon>Spermatophyta</taxon>
        <taxon>Magnoliopsida</taxon>
        <taxon>eudicotyledons</taxon>
        <taxon>Gunneridae</taxon>
        <taxon>Pentapetalae</taxon>
        <taxon>Caryophyllales</taxon>
        <taxon>Nepenthaceae</taxon>
        <taxon>Nepenthes</taxon>
    </lineage>
</organism>
<dbReference type="PANTHER" id="PTHR33914:SF2">
    <property type="entry name" value="OS02G0582100 PROTEIN"/>
    <property type="match status" value="1"/>
</dbReference>
<gene>
    <name evidence="1" type="ORF">Nepgr_003655</name>
</gene>
<comment type="caution">
    <text evidence="1">The sequence shown here is derived from an EMBL/GenBank/DDBJ whole genome shotgun (WGS) entry which is preliminary data.</text>
</comment>
<accession>A0AAD3XE87</accession>
<dbReference type="GO" id="GO:0009786">
    <property type="term" value="P:regulation of asymmetric cell division"/>
    <property type="evidence" value="ECO:0007669"/>
    <property type="project" value="InterPro"/>
</dbReference>
<dbReference type="PANTHER" id="PTHR33914">
    <property type="entry name" value="18S PRE-RIBOSOMAL ASSEMBLY PROTEIN GAR2-LIKE PROTEIN"/>
    <property type="match status" value="1"/>
</dbReference>